<gene>
    <name evidence="1" type="ORF">Fot_14747</name>
</gene>
<keyword evidence="2" id="KW-1185">Reference proteome</keyword>
<organism evidence="1 2">
    <name type="scientific">Forsythia ovata</name>
    <dbReference type="NCBI Taxonomy" id="205694"/>
    <lineage>
        <taxon>Eukaryota</taxon>
        <taxon>Viridiplantae</taxon>
        <taxon>Streptophyta</taxon>
        <taxon>Embryophyta</taxon>
        <taxon>Tracheophyta</taxon>
        <taxon>Spermatophyta</taxon>
        <taxon>Magnoliopsida</taxon>
        <taxon>eudicotyledons</taxon>
        <taxon>Gunneridae</taxon>
        <taxon>Pentapetalae</taxon>
        <taxon>asterids</taxon>
        <taxon>lamiids</taxon>
        <taxon>Lamiales</taxon>
        <taxon>Oleaceae</taxon>
        <taxon>Forsythieae</taxon>
        <taxon>Forsythia</taxon>
    </lineage>
</organism>
<dbReference type="AlphaFoldDB" id="A0ABD1W771"/>
<proteinExistence type="predicted"/>
<dbReference type="Proteomes" id="UP001604277">
    <property type="component" value="Unassembled WGS sequence"/>
</dbReference>
<protein>
    <submittedName>
        <fullName evidence="1">Uncharacterized protein</fullName>
    </submittedName>
</protein>
<reference evidence="2" key="1">
    <citation type="submission" date="2024-07" db="EMBL/GenBank/DDBJ databases">
        <title>Two chromosome-level genome assemblies of Korean endemic species Abeliophyllum distichum and Forsythia ovata (Oleaceae).</title>
        <authorList>
            <person name="Jang H."/>
        </authorList>
    </citation>
    <scope>NUCLEOTIDE SEQUENCE [LARGE SCALE GENOMIC DNA]</scope>
</reference>
<evidence type="ECO:0000313" key="1">
    <source>
        <dbReference type="EMBL" id="KAL2545514.1"/>
    </source>
</evidence>
<comment type="caution">
    <text evidence="1">The sequence shown here is derived from an EMBL/GenBank/DDBJ whole genome shotgun (WGS) entry which is preliminary data.</text>
</comment>
<sequence length="161" mass="17826">MIARCKSEMWVGATFEISRSYFAAQPHRLKKWKKIAELDKNGHVKFKLSSIGPTVFEGDIELRLGISCGTFGLLDDPSSSFFVEVVEDQQRKTTSALVAALRTTASSPVVKPKLARALVSVTKKGEISSLFRHRGAGNKGEIPPCFFFARKWGRFLSPFSG</sequence>
<dbReference type="EMBL" id="JBFOLJ010000004">
    <property type="protein sequence ID" value="KAL2545514.1"/>
    <property type="molecule type" value="Genomic_DNA"/>
</dbReference>
<accession>A0ABD1W771</accession>
<evidence type="ECO:0000313" key="2">
    <source>
        <dbReference type="Proteomes" id="UP001604277"/>
    </source>
</evidence>
<name>A0ABD1W771_9LAMI</name>